<accession>A0ABN3RGY9</accession>
<gene>
    <name evidence="1" type="ORF">GCM10010307_63100</name>
</gene>
<dbReference type="SUPFAM" id="SSF53383">
    <property type="entry name" value="PLP-dependent transferases"/>
    <property type="match status" value="1"/>
</dbReference>
<name>A0ABN3RGY9_9ACTN</name>
<organism evidence="1 2">
    <name type="scientific">Streptomyces vastus</name>
    <dbReference type="NCBI Taxonomy" id="285451"/>
    <lineage>
        <taxon>Bacteria</taxon>
        <taxon>Bacillati</taxon>
        <taxon>Actinomycetota</taxon>
        <taxon>Actinomycetes</taxon>
        <taxon>Kitasatosporales</taxon>
        <taxon>Streptomycetaceae</taxon>
        <taxon>Streptomyces</taxon>
    </lineage>
</organism>
<dbReference type="InterPro" id="IPR015422">
    <property type="entry name" value="PyrdxlP-dep_Trfase_small"/>
</dbReference>
<evidence type="ECO:0000313" key="2">
    <source>
        <dbReference type="Proteomes" id="UP001500151"/>
    </source>
</evidence>
<comment type="caution">
    <text evidence="1">The sequence shown here is derived from an EMBL/GenBank/DDBJ whole genome shotgun (WGS) entry which is preliminary data.</text>
</comment>
<dbReference type="EMBL" id="BAAASJ010000099">
    <property type="protein sequence ID" value="GAA2652444.1"/>
    <property type="molecule type" value="Genomic_DNA"/>
</dbReference>
<dbReference type="Gene3D" id="3.90.1150.10">
    <property type="entry name" value="Aspartate Aminotransferase, domain 1"/>
    <property type="match status" value="1"/>
</dbReference>
<dbReference type="InterPro" id="IPR015424">
    <property type="entry name" value="PyrdxlP-dep_Trfase"/>
</dbReference>
<dbReference type="Proteomes" id="UP001500151">
    <property type="component" value="Unassembled WGS sequence"/>
</dbReference>
<evidence type="ECO:0000313" key="1">
    <source>
        <dbReference type="EMBL" id="GAA2652444.1"/>
    </source>
</evidence>
<sequence length="58" mass="6768">MHYPPNHLQPAFAWWRRELPITKHHGQEILSLPFHLAMTTTDAADVVSLPDQALRRVR</sequence>
<reference evidence="1 2" key="1">
    <citation type="journal article" date="2019" name="Int. J. Syst. Evol. Microbiol.">
        <title>The Global Catalogue of Microorganisms (GCM) 10K type strain sequencing project: providing services to taxonomists for standard genome sequencing and annotation.</title>
        <authorList>
            <consortium name="The Broad Institute Genomics Platform"/>
            <consortium name="The Broad Institute Genome Sequencing Center for Infectious Disease"/>
            <person name="Wu L."/>
            <person name="Ma J."/>
        </authorList>
    </citation>
    <scope>NUCLEOTIDE SEQUENCE [LARGE SCALE GENOMIC DNA]</scope>
    <source>
        <strain evidence="1 2">JCM 4524</strain>
    </source>
</reference>
<protein>
    <submittedName>
        <fullName evidence="1">Uncharacterized protein</fullName>
    </submittedName>
</protein>
<keyword evidence="2" id="KW-1185">Reference proteome</keyword>
<proteinExistence type="predicted"/>